<dbReference type="AlphaFoldDB" id="A0A917NCE6"/>
<dbReference type="Proteomes" id="UP000630149">
    <property type="component" value="Unassembled WGS sequence"/>
</dbReference>
<dbReference type="EMBL" id="BMOB01000007">
    <property type="protein sequence ID" value="GGI88752.1"/>
    <property type="molecule type" value="Genomic_DNA"/>
</dbReference>
<organism evidence="3 4">
    <name type="scientific">Legionella impletisoli</name>
    <dbReference type="NCBI Taxonomy" id="343510"/>
    <lineage>
        <taxon>Bacteria</taxon>
        <taxon>Pseudomonadati</taxon>
        <taxon>Pseudomonadota</taxon>
        <taxon>Gammaproteobacteria</taxon>
        <taxon>Legionellales</taxon>
        <taxon>Legionellaceae</taxon>
        <taxon>Legionella</taxon>
    </lineage>
</organism>
<sequence length="155" mass="18590">MLAITTVVVIGMAVAYYFWEVFLFAHYLGGYDEYGLPIQRSHPGFYFFIQAWPLWVFPIFIVILLVLFLTSIFQREKEQKINHLKAEMIEHEKALEALELELELVRKEVKKTRIERNLKKELEELEEEFAVLMEDYQQSQQFIEKLLQKIKQQES</sequence>
<keyword evidence="2" id="KW-1133">Transmembrane helix</keyword>
<proteinExistence type="predicted"/>
<evidence type="ECO:0000256" key="1">
    <source>
        <dbReference type="SAM" id="Coils"/>
    </source>
</evidence>
<evidence type="ECO:0008006" key="5">
    <source>
        <dbReference type="Google" id="ProtNLM"/>
    </source>
</evidence>
<keyword evidence="1" id="KW-0175">Coiled coil</keyword>
<feature type="transmembrane region" description="Helical" evidence="2">
    <location>
        <begin position="49"/>
        <end position="73"/>
    </location>
</feature>
<feature type="transmembrane region" description="Helical" evidence="2">
    <location>
        <begin position="7"/>
        <end position="29"/>
    </location>
</feature>
<evidence type="ECO:0000313" key="4">
    <source>
        <dbReference type="Proteomes" id="UP000630149"/>
    </source>
</evidence>
<gene>
    <name evidence="3" type="ORF">GCM10007966_16860</name>
</gene>
<name>A0A917NCE6_9GAMM</name>
<keyword evidence="2" id="KW-0812">Transmembrane</keyword>
<keyword evidence="2" id="KW-0472">Membrane</keyword>
<reference evidence="3" key="1">
    <citation type="journal article" date="2014" name="Int. J. Syst. Evol. Microbiol.">
        <title>Complete genome sequence of Corynebacterium casei LMG S-19264T (=DSM 44701T), isolated from a smear-ripened cheese.</title>
        <authorList>
            <consortium name="US DOE Joint Genome Institute (JGI-PGF)"/>
            <person name="Walter F."/>
            <person name="Albersmeier A."/>
            <person name="Kalinowski J."/>
            <person name="Ruckert C."/>
        </authorList>
    </citation>
    <scope>NUCLEOTIDE SEQUENCE</scope>
    <source>
        <strain evidence="3">JCM 13919</strain>
    </source>
</reference>
<evidence type="ECO:0000256" key="2">
    <source>
        <dbReference type="SAM" id="Phobius"/>
    </source>
</evidence>
<keyword evidence="4" id="KW-1185">Reference proteome</keyword>
<comment type="caution">
    <text evidence="3">The sequence shown here is derived from an EMBL/GenBank/DDBJ whole genome shotgun (WGS) entry which is preliminary data.</text>
</comment>
<evidence type="ECO:0000313" key="3">
    <source>
        <dbReference type="EMBL" id="GGI88752.1"/>
    </source>
</evidence>
<reference evidence="3" key="2">
    <citation type="submission" date="2020-09" db="EMBL/GenBank/DDBJ databases">
        <authorList>
            <person name="Sun Q."/>
            <person name="Ohkuma M."/>
        </authorList>
    </citation>
    <scope>NUCLEOTIDE SEQUENCE</scope>
    <source>
        <strain evidence="3">JCM 13919</strain>
    </source>
</reference>
<protein>
    <recommendedName>
        <fullName evidence="5">Transmembrane protein</fullName>
    </recommendedName>
</protein>
<accession>A0A917NCE6</accession>
<feature type="coiled-coil region" evidence="1">
    <location>
        <begin position="74"/>
        <end position="153"/>
    </location>
</feature>